<evidence type="ECO:0000256" key="2">
    <source>
        <dbReference type="SAM" id="MobiDB-lite"/>
    </source>
</evidence>
<dbReference type="InterPro" id="IPR012292">
    <property type="entry name" value="Globin/Proto"/>
</dbReference>
<reference evidence="6" key="1">
    <citation type="submission" date="2022-10" db="EMBL/GenBank/DDBJ databases">
        <title>Genome assembly of Pristionchus species.</title>
        <authorList>
            <person name="Yoshida K."/>
            <person name="Sommer R.J."/>
        </authorList>
    </citation>
    <scope>NUCLEOTIDE SEQUENCE [LARGE SCALE GENOMIC DNA]</scope>
    <source>
        <strain evidence="6">RS5460</strain>
    </source>
</reference>
<feature type="chain" id="PRO_5042816566" description="Globin domain-containing protein" evidence="3">
    <location>
        <begin position="18"/>
        <end position="254"/>
    </location>
</feature>
<feature type="non-terminal residue" evidence="5">
    <location>
        <position position="1"/>
    </location>
</feature>
<comment type="similarity">
    <text evidence="1">Belongs to the globin family.</text>
</comment>
<comment type="caution">
    <text evidence="5">The sequence shown here is derived from an EMBL/GenBank/DDBJ whole genome shotgun (WGS) entry which is preliminary data.</text>
</comment>
<name>A0AAN5CZT3_9BILA</name>
<keyword evidence="3" id="KW-0732">Signal</keyword>
<evidence type="ECO:0000259" key="4">
    <source>
        <dbReference type="PROSITE" id="PS01033"/>
    </source>
</evidence>
<protein>
    <recommendedName>
        <fullName evidence="4">Globin domain-containing protein</fullName>
    </recommendedName>
</protein>
<dbReference type="PROSITE" id="PS01033">
    <property type="entry name" value="GLOBIN"/>
    <property type="match status" value="1"/>
</dbReference>
<dbReference type="InterPro" id="IPR000971">
    <property type="entry name" value="Globin"/>
</dbReference>
<sequence length="254" mass="29410">LSLHFFSLVSFLTARTGLNTWMEAIVQKLSRGLDAVPKLARHLYSSVIASFSSLDGETPPPRLPRDTGEGRNESEMSEWKWNTRDKALLRETWSDDFEDLYSLGSDIYIHIFNHNPACKTLFPWILKYETEGRDFAQGKEFRSQALRFVQTIAQVVKNVYHLERLEAFLYDIGQRHVQYASRGFKPVYWDSFTDAMQAALTNRMNTIPELANQEDRERAILIWRDIALFIIVHMKEGYNDGLKGINRFPSGVII</sequence>
<keyword evidence="1" id="KW-0813">Transport</keyword>
<dbReference type="Pfam" id="PF00042">
    <property type="entry name" value="Globin"/>
    <property type="match status" value="1"/>
</dbReference>
<proteinExistence type="inferred from homology"/>
<feature type="compositionally biased region" description="Basic and acidic residues" evidence="2">
    <location>
        <begin position="63"/>
        <end position="76"/>
    </location>
</feature>
<evidence type="ECO:0000256" key="3">
    <source>
        <dbReference type="SAM" id="SignalP"/>
    </source>
</evidence>
<dbReference type="PANTHER" id="PTHR47768:SF1">
    <property type="entry name" value="GLOBIN FAMILY PROFILE DOMAIN-CONTAINING PROTEIN"/>
    <property type="match status" value="1"/>
</dbReference>
<accession>A0AAN5CZT3</accession>
<dbReference type="Proteomes" id="UP001328107">
    <property type="component" value="Unassembled WGS sequence"/>
</dbReference>
<dbReference type="GO" id="GO:0019825">
    <property type="term" value="F:oxygen binding"/>
    <property type="evidence" value="ECO:0007669"/>
    <property type="project" value="InterPro"/>
</dbReference>
<keyword evidence="6" id="KW-1185">Reference proteome</keyword>
<evidence type="ECO:0000313" key="6">
    <source>
        <dbReference type="Proteomes" id="UP001328107"/>
    </source>
</evidence>
<keyword evidence="1" id="KW-0561">Oxygen transport</keyword>
<dbReference type="InterPro" id="IPR044399">
    <property type="entry name" value="Mb-like_M"/>
</dbReference>
<keyword evidence="1" id="KW-0349">Heme</keyword>
<feature type="domain" description="Globin" evidence="4">
    <location>
        <begin position="80"/>
        <end position="215"/>
    </location>
</feature>
<keyword evidence="1" id="KW-0479">Metal-binding</keyword>
<keyword evidence="1" id="KW-0408">Iron</keyword>
<dbReference type="InterPro" id="IPR053341">
    <property type="entry name" value="Oxidative_stress_globin-like"/>
</dbReference>
<feature type="signal peptide" evidence="3">
    <location>
        <begin position="1"/>
        <end position="17"/>
    </location>
</feature>
<dbReference type="Gene3D" id="1.10.490.10">
    <property type="entry name" value="Globins"/>
    <property type="match status" value="1"/>
</dbReference>
<organism evidence="5 6">
    <name type="scientific">Pristionchus mayeri</name>
    <dbReference type="NCBI Taxonomy" id="1317129"/>
    <lineage>
        <taxon>Eukaryota</taxon>
        <taxon>Metazoa</taxon>
        <taxon>Ecdysozoa</taxon>
        <taxon>Nematoda</taxon>
        <taxon>Chromadorea</taxon>
        <taxon>Rhabditida</taxon>
        <taxon>Rhabditina</taxon>
        <taxon>Diplogasteromorpha</taxon>
        <taxon>Diplogasteroidea</taxon>
        <taxon>Neodiplogasteridae</taxon>
        <taxon>Pristionchus</taxon>
    </lineage>
</organism>
<evidence type="ECO:0000313" key="5">
    <source>
        <dbReference type="EMBL" id="GMR53704.1"/>
    </source>
</evidence>
<dbReference type="PANTHER" id="PTHR47768">
    <property type="entry name" value="GLOBIN RELATED-RELATED"/>
    <property type="match status" value="1"/>
</dbReference>
<dbReference type="GO" id="GO:0005344">
    <property type="term" value="F:oxygen carrier activity"/>
    <property type="evidence" value="ECO:0007669"/>
    <property type="project" value="UniProtKB-KW"/>
</dbReference>
<feature type="region of interest" description="Disordered" evidence="2">
    <location>
        <begin position="54"/>
        <end position="76"/>
    </location>
</feature>
<dbReference type="InterPro" id="IPR009050">
    <property type="entry name" value="Globin-like_sf"/>
</dbReference>
<dbReference type="CDD" id="cd01040">
    <property type="entry name" value="Mb-like"/>
    <property type="match status" value="1"/>
</dbReference>
<dbReference type="EMBL" id="BTRK01000005">
    <property type="protein sequence ID" value="GMR53704.1"/>
    <property type="molecule type" value="Genomic_DNA"/>
</dbReference>
<dbReference type="GO" id="GO:0020037">
    <property type="term" value="F:heme binding"/>
    <property type="evidence" value="ECO:0007669"/>
    <property type="project" value="InterPro"/>
</dbReference>
<gene>
    <name evidence="5" type="ORF">PMAYCL1PPCAC_23899</name>
</gene>
<evidence type="ECO:0000256" key="1">
    <source>
        <dbReference type="RuleBase" id="RU000356"/>
    </source>
</evidence>
<dbReference type="AlphaFoldDB" id="A0AAN5CZT3"/>
<dbReference type="SUPFAM" id="SSF46458">
    <property type="entry name" value="Globin-like"/>
    <property type="match status" value="1"/>
</dbReference>